<sequence>MKHRARLFVIGAAPLAAAVGLFACSNDPKTSFSETEDAGRNAPEASAEASYDGGTDARVPFDGSDESVTCTAKPCVVELVAGYDHFCARLEDKTVRCWGNSLYALGKVDGGAASSVSRPLAMGLSGVTQISAGGRTTCARLADGTVKCFGGNWGNELAFDPPTSDVDPHDPATVTLDGGALDGFDRVDVGERGVVFARKTSGELWSWGDNTKFALGRPRTATYDAYLGPGPFTYLPTGVAVVRGGGVSTDSAIGSIAFLISGDGRLFAWGTAKQAIAYPGPVPVAVEGLENVSSAAITENNICAVADGHLYCWGGNGRLACTNTSYAPTSPVAIRTRGSAGAQQVSVGILNTCVRLTDGTIECCGEDTRGQLGRAEADAGVVDQFGPLLAPVSAFTGHAVQVAVASRTICALVQGGTVQCWGSNESGQLGQGTLDVYRHATPVTVQFD</sequence>
<keyword evidence="4" id="KW-1185">Reference proteome</keyword>
<protein>
    <recommendedName>
        <fullName evidence="5">BNR repeat domain protein</fullName>
    </recommendedName>
</protein>
<evidence type="ECO:0008006" key="5">
    <source>
        <dbReference type="Google" id="ProtNLM"/>
    </source>
</evidence>
<feature type="chain" id="PRO_5005466522" description="BNR repeat domain protein" evidence="2">
    <location>
        <begin position="24"/>
        <end position="448"/>
    </location>
</feature>
<dbReference type="PROSITE" id="PS51257">
    <property type="entry name" value="PROKAR_LIPOPROTEIN"/>
    <property type="match status" value="1"/>
</dbReference>
<keyword evidence="2" id="KW-0732">Signal</keyword>
<name>A0A0K1Q3G2_9BACT</name>
<dbReference type="RefSeq" id="WP_169928030.1">
    <property type="nucleotide sequence ID" value="NZ_CP012333.1"/>
</dbReference>
<dbReference type="GO" id="GO:0005085">
    <property type="term" value="F:guanyl-nucleotide exchange factor activity"/>
    <property type="evidence" value="ECO:0007669"/>
    <property type="project" value="TreeGrafter"/>
</dbReference>
<dbReference type="PANTHER" id="PTHR45982:SF1">
    <property type="entry name" value="REGULATOR OF CHROMOSOME CONDENSATION"/>
    <property type="match status" value="1"/>
</dbReference>
<evidence type="ECO:0000313" key="4">
    <source>
        <dbReference type="Proteomes" id="UP000064967"/>
    </source>
</evidence>
<dbReference type="KEGG" id="llu:AKJ09_06967"/>
<dbReference type="PANTHER" id="PTHR45982">
    <property type="entry name" value="REGULATOR OF CHROMOSOME CONDENSATION"/>
    <property type="match status" value="1"/>
</dbReference>
<evidence type="ECO:0000256" key="2">
    <source>
        <dbReference type="SAM" id="SignalP"/>
    </source>
</evidence>
<dbReference type="InterPro" id="IPR051553">
    <property type="entry name" value="Ran_GTPase-activating"/>
</dbReference>
<dbReference type="Proteomes" id="UP000064967">
    <property type="component" value="Chromosome"/>
</dbReference>
<dbReference type="Pfam" id="PF13540">
    <property type="entry name" value="RCC1_2"/>
    <property type="match status" value="3"/>
</dbReference>
<dbReference type="AlphaFoldDB" id="A0A0K1Q3G2"/>
<evidence type="ECO:0000256" key="1">
    <source>
        <dbReference type="SAM" id="MobiDB-lite"/>
    </source>
</evidence>
<dbReference type="STRING" id="1391654.AKJ09_06967"/>
<gene>
    <name evidence="3" type="ORF">AKJ09_06967</name>
</gene>
<dbReference type="SUPFAM" id="SSF50985">
    <property type="entry name" value="RCC1/BLIP-II"/>
    <property type="match status" value="2"/>
</dbReference>
<accession>A0A0K1Q3G2</accession>
<dbReference type="EMBL" id="CP012333">
    <property type="protein sequence ID" value="AKV00304.1"/>
    <property type="molecule type" value="Genomic_DNA"/>
</dbReference>
<dbReference type="InterPro" id="IPR000408">
    <property type="entry name" value="Reg_chr_condens"/>
</dbReference>
<dbReference type="InterPro" id="IPR009091">
    <property type="entry name" value="RCC1/BLIP-II"/>
</dbReference>
<evidence type="ECO:0000313" key="3">
    <source>
        <dbReference type="EMBL" id="AKV00304.1"/>
    </source>
</evidence>
<reference evidence="3 4" key="1">
    <citation type="submission" date="2015-08" db="EMBL/GenBank/DDBJ databases">
        <authorList>
            <person name="Babu N.S."/>
            <person name="Beckwith C.J."/>
            <person name="Beseler K.G."/>
            <person name="Brison A."/>
            <person name="Carone J.V."/>
            <person name="Caskin T.P."/>
            <person name="Diamond M."/>
            <person name="Durham M.E."/>
            <person name="Foxe J.M."/>
            <person name="Go M."/>
            <person name="Henderson B.A."/>
            <person name="Jones I.B."/>
            <person name="McGettigan J.A."/>
            <person name="Micheletti S.J."/>
            <person name="Nasrallah M.E."/>
            <person name="Ortiz D."/>
            <person name="Piller C.R."/>
            <person name="Privatt S.R."/>
            <person name="Schneider S.L."/>
            <person name="Sharp S."/>
            <person name="Smith T.C."/>
            <person name="Stanton J.D."/>
            <person name="Ullery H.E."/>
            <person name="Wilson R.J."/>
            <person name="Serrano M.G."/>
            <person name="Buck G."/>
            <person name="Lee V."/>
            <person name="Wang Y."/>
            <person name="Carvalho R."/>
            <person name="Voegtly L."/>
            <person name="Shi R."/>
            <person name="Duckworth R."/>
            <person name="Johnson A."/>
            <person name="Loviza R."/>
            <person name="Walstead R."/>
            <person name="Shah Z."/>
            <person name="Kiflezghi M."/>
            <person name="Wade K."/>
            <person name="Ball S.L."/>
            <person name="Bradley K.W."/>
            <person name="Asai D.J."/>
            <person name="Bowman C.A."/>
            <person name="Russell D.A."/>
            <person name="Pope W.H."/>
            <person name="Jacobs-Sera D."/>
            <person name="Hendrix R.W."/>
            <person name="Hatfull G.F."/>
        </authorList>
    </citation>
    <scope>NUCLEOTIDE SEQUENCE [LARGE SCALE GENOMIC DNA]</scope>
    <source>
        <strain evidence="3 4">DSM 27648</strain>
    </source>
</reference>
<dbReference type="PROSITE" id="PS50012">
    <property type="entry name" value="RCC1_3"/>
    <property type="match status" value="1"/>
</dbReference>
<feature type="signal peptide" evidence="2">
    <location>
        <begin position="1"/>
        <end position="23"/>
    </location>
</feature>
<dbReference type="Gene3D" id="2.130.10.30">
    <property type="entry name" value="Regulator of chromosome condensation 1/beta-lactamase-inhibitor protein II"/>
    <property type="match status" value="2"/>
</dbReference>
<dbReference type="GO" id="GO:0005737">
    <property type="term" value="C:cytoplasm"/>
    <property type="evidence" value="ECO:0007669"/>
    <property type="project" value="TreeGrafter"/>
</dbReference>
<feature type="region of interest" description="Disordered" evidence="1">
    <location>
        <begin position="33"/>
        <end position="58"/>
    </location>
</feature>
<organism evidence="3 4">
    <name type="scientific">Labilithrix luteola</name>
    <dbReference type="NCBI Taxonomy" id="1391654"/>
    <lineage>
        <taxon>Bacteria</taxon>
        <taxon>Pseudomonadati</taxon>
        <taxon>Myxococcota</taxon>
        <taxon>Polyangia</taxon>
        <taxon>Polyangiales</taxon>
        <taxon>Labilitrichaceae</taxon>
        <taxon>Labilithrix</taxon>
    </lineage>
</organism>
<proteinExistence type="predicted"/>